<reference evidence="1 2" key="2">
    <citation type="submission" date="2009-02" db="EMBL/GenBank/DDBJ databases">
        <title>Draft genome sequence of Clostridium asparagiforme (DSM 15981).</title>
        <authorList>
            <person name="Sudarsanam P."/>
            <person name="Ley R."/>
            <person name="Guruge J."/>
            <person name="Turnbaugh P.J."/>
            <person name="Mahowald M."/>
            <person name="Liep D."/>
            <person name="Gordon J."/>
        </authorList>
    </citation>
    <scope>NUCLEOTIDE SEQUENCE [LARGE SCALE GENOMIC DNA]</scope>
    <source>
        <strain evidence="1 2">DSM 15981</strain>
    </source>
</reference>
<reference evidence="1 2" key="1">
    <citation type="submission" date="2009-01" db="EMBL/GenBank/DDBJ databases">
        <authorList>
            <person name="Fulton L."/>
            <person name="Clifton S."/>
            <person name="Fulton B."/>
            <person name="Xu J."/>
            <person name="Minx P."/>
            <person name="Pepin K.H."/>
            <person name="Johnson M."/>
            <person name="Bhonagiri V."/>
            <person name="Nash W.E."/>
            <person name="Mardis E.R."/>
            <person name="Wilson R.K."/>
        </authorList>
    </citation>
    <scope>NUCLEOTIDE SEQUENCE [LARGE SCALE GENOMIC DNA]</scope>
    <source>
        <strain evidence="1 2">DSM 15981</strain>
    </source>
</reference>
<dbReference type="EMBL" id="ACCJ01000074">
    <property type="protein sequence ID" value="EEG56368.1"/>
    <property type="molecule type" value="Genomic_DNA"/>
</dbReference>
<comment type="caution">
    <text evidence="1">The sequence shown here is derived from an EMBL/GenBank/DDBJ whole genome shotgun (WGS) entry which is preliminary data.</text>
</comment>
<dbReference type="HOGENOM" id="CLU_3307063_0_0_9"/>
<dbReference type="Proteomes" id="UP000004756">
    <property type="component" value="Unassembled WGS sequence"/>
</dbReference>
<keyword evidence="2" id="KW-1185">Reference proteome</keyword>
<name>C0CX37_9FIRM</name>
<evidence type="ECO:0000313" key="2">
    <source>
        <dbReference type="Proteomes" id="UP000004756"/>
    </source>
</evidence>
<gene>
    <name evidence="1" type="ORF">CLOSTASPAR_01558</name>
</gene>
<evidence type="ECO:0000313" key="1">
    <source>
        <dbReference type="EMBL" id="EEG56368.1"/>
    </source>
</evidence>
<dbReference type="AlphaFoldDB" id="C0CX37"/>
<proteinExistence type="predicted"/>
<protein>
    <submittedName>
        <fullName evidence="1">Uncharacterized protein</fullName>
    </submittedName>
</protein>
<accession>C0CX37</accession>
<organism evidence="1 2">
    <name type="scientific">[Clostridium] asparagiforme DSM 15981</name>
    <dbReference type="NCBI Taxonomy" id="518636"/>
    <lineage>
        <taxon>Bacteria</taxon>
        <taxon>Bacillati</taxon>
        <taxon>Bacillota</taxon>
        <taxon>Clostridia</taxon>
        <taxon>Lachnospirales</taxon>
        <taxon>Lachnospiraceae</taxon>
        <taxon>Enterocloster</taxon>
    </lineage>
</organism>
<sequence length="39" mass="4595">MCAGFLLERFFWQRLSRKPDRLQTLGAEGDKVLLFLPKI</sequence>